<dbReference type="GO" id="GO:0045211">
    <property type="term" value="C:postsynaptic membrane"/>
    <property type="evidence" value="ECO:0007669"/>
    <property type="project" value="UniProtKB-SubCell"/>
</dbReference>
<keyword evidence="7" id="KW-1185">Reference proteome</keyword>
<evidence type="ECO:0000256" key="4">
    <source>
        <dbReference type="SAM" id="Phobius"/>
    </source>
</evidence>
<feature type="region of interest" description="Disordered" evidence="3">
    <location>
        <begin position="1"/>
        <end position="32"/>
    </location>
</feature>
<dbReference type="GO" id="GO:0042383">
    <property type="term" value="C:sarcolemma"/>
    <property type="evidence" value="ECO:0007669"/>
    <property type="project" value="UniProtKB-SubCell"/>
</dbReference>
<keyword evidence="4" id="KW-1133">Transmembrane helix</keyword>
<comment type="caution">
    <text evidence="6">The sequence shown here is derived from an EMBL/GenBank/DDBJ whole genome shotgun (WGS) entry which is preliminary data.</text>
</comment>
<keyword evidence="4" id="KW-0812">Transmembrane</keyword>
<dbReference type="PANTHER" id="PTHR21559">
    <property type="entry name" value="DYSTROGLYCAN-RELATED"/>
    <property type="match status" value="1"/>
</dbReference>
<dbReference type="EMBL" id="BAAFJT010000001">
    <property type="protein sequence ID" value="GAB0177192.1"/>
    <property type="molecule type" value="Genomic_DNA"/>
</dbReference>
<name>A0ABC9VXE0_GRUJA</name>
<dbReference type="PROSITE" id="PS51699">
    <property type="entry name" value="SEA_DG"/>
    <property type="match status" value="1"/>
</dbReference>
<dbReference type="GO" id="GO:0005576">
    <property type="term" value="C:extracellular region"/>
    <property type="evidence" value="ECO:0007669"/>
    <property type="project" value="UniProtKB-SubCell"/>
</dbReference>
<dbReference type="GO" id="GO:0005654">
    <property type="term" value="C:nucleoplasm"/>
    <property type="evidence" value="ECO:0007669"/>
    <property type="project" value="UniProtKB-SubCell"/>
</dbReference>
<keyword evidence="2 4" id="KW-0472">Membrane</keyword>
<sequence length="458" mass="51387">MLRTEMQSATILSSSTNESHSDRDQGTRILSNITEPTLESHKISDIRSDAEVLPLVTLLNTTSHLSSSIPGQANTSPKVVHSIKFLTATIGCLFFFPIPANTFYDEEDGNSTQLPLQIILADGSPLGPESWLQFNTSQRTMHGYALDIDFQYSPQEFVLSATDSGGLTAWESFTIELLKPTNVPCHLYTVRTKNSYYSFLRERKRISLFLEKLSLYLNSSSPKDIVVTALKPGSTVISWYNSSLCTSANRSSSWCAKDEIQEALQKLRVPDGYVSPCFVQAMLPEYKIDVIFNISYSEICFPTTKPFNGSFNSTLPTLQDKNNSMMRKTPSAVLGSLSITVGVVLIILVYWFCKYDRKIPGSESVTFQRNSQLSHANVELDVLKPRKAPVHECRASPPPQLWIPPSVSLTSQEQYSRSIRPPDTMPSFQPPKYQLPPRYQDGMTTQNDRGNIHRLKIF</sequence>
<dbReference type="InterPro" id="IPR030398">
    <property type="entry name" value="SEA_DG_dom"/>
</dbReference>
<comment type="subcellular location">
    <subcellularLocation>
        <location evidence="1">Cell membrane</location>
        <location evidence="1">Sarcolemma</location>
    </subcellularLocation>
</comment>
<evidence type="ECO:0000256" key="1">
    <source>
        <dbReference type="ARBA" id="ARBA00004135"/>
    </source>
</evidence>
<evidence type="ECO:0000259" key="5">
    <source>
        <dbReference type="PROSITE" id="PS51699"/>
    </source>
</evidence>
<accession>A0ABC9VXE0</accession>
<feature type="compositionally biased region" description="Polar residues" evidence="3">
    <location>
        <begin position="1"/>
        <end position="18"/>
    </location>
</feature>
<dbReference type="InterPro" id="IPR015919">
    <property type="entry name" value="Cadherin-like_sf"/>
</dbReference>
<dbReference type="AlphaFoldDB" id="A0ABC9VXE0"/>
<gene>
    <name evidence="6" type="ORF">GRJ2_000184400</name>
</gene>
<dbReference type="SMART" id="SM00736">
    <property type="entry name" value="CADG"/>
    <property type="match status" value="1"/>
</dbReference>
<dbReference type="InterPro" id="IPR006644">
    <property type="entry name" value="Cadg"/>
</dbReference>
<feature type="domain" description="Peptidase S72" evidence="5">
    <location>
        <begin position="180"/>
        <end position="298"/>
    </location>
</feature>
<dbReference type="Gene3D" id="2.60.40.10">
    <property type="entry name" value="Immunoglobulins"/>
    <property type="match status" value="1"/>
</dbReference>
<protein>
    <submittedName>
        <fullName evidence="6">Dystroglycan 1-like</fullName>
    </submittedName>
</protein>
<reference evidence="6 7" key="1">
    <citation type="submission" date="2024-06" db="EMBL/GenBank/DDBJ databases">
        <title>The draft genome of Grus japonensis, version 3.</title>
        <authorList>
            <person name="Nabeshima K."/>
            <person name="Suzuki S."/>
            <person name="Onuma M."/>
        </authorList>
    </citation>
    <scope>NUCLEOTIDE SEQUENCE [LARGE SCALE GENOMIC DNA]</scope>
    <source>
        <strain evidence="6 7">451A</strain>
    </source>
</reference>
<organism evidence="6 7">
    <name type="scientific">Grus japonensis</name>
    <name type="common">Japanese crane</name>
    <name type="synonym">Red-crowned crane</name>
    <dbReference type="NCBI Taxonomy" id="30415"/>
    <lineage>
        <taxon>Eukaryota</taxon>
        <taxon>Metazoa</taxon>
        <taxon>Chordata</taxon>
        <taxon>Craniata</taxon>
        <taxon>Vertebrata</taxon>
        <taxon>Euteleostomi</taxon>
        <taxon>Archelosauria</taxon>
        <taxon>Archosauria</taxon>
        <taxon>Dinosauria</taxon>
        <taxon>Saurischia</taxon>
        <taxon>Theropoda</taxon>
        <taxon>Coelurosauria</taxon>
        <taxon>Aves</taxon>
        <taxon>Neognathae</taxon>
        <taxon>Neoaves</taxon>
        <taxon>Gruiformes</taxon>
        <taxon>Gruidae</taxon>
        <taxon>Grus</taxon>
    </lineage>
</organism>
<evidence type="ECO:0000313" key="7">
    <source>
        <dbReference type="Proteomes" id="UP001623348"/>
    </source>
</evidence>
<evidence type="ECO:0000256" key="2">
    <source>
        <dbReference type="ARBA" id="ARBA00023136"/>
    </source>
</evidence>
<dbReference type="PANTHER" id="PTHR21559:SF24">
    <property type="entry name" value="DYSTROGLYCAN 1"/>
    <property type="match status" value="1"/>
</dbReference>
<feature type="transmembrane region" description="Helical" evidence="4">
    <location>
        <begin position="331"/>
        <end position="352"/>
    </location>
</feature>
<evidence type="ECO:0000256" key="3">
    <source>
        <dbReference type="SAM" id="MobiDB-lite"/>
    </source>
</evidence>
<proteinExistence type="predicted"/>
<dbReference type="InterPro" id="IPR013783">
    <property type="entry name" value="Ig-like_fold"/>
</dbReference>
<dbReference type="SUPFAM" id="SSF49313">
    <property type="entry name" value="Cadherin-like"/>
    <property type="match status" value="1"/>
</dbReference>
<feature type="region of interest" description="Disordered" evidence="3">
    <location>
        <begin position="417"/>
        <end position="437"/>
    </location>
</feature>
<dbReference type="Proteomes" id="UP001623348">
    <property type="component" value="Unassembled WGS sequence"/>
</dbReference>
<evidence type="ECO:0000313" key="6">
    <source>
        <dbReference type="EMBL" id="GAB0177192.1"/>
    </source>
</evidence>